<comment type="caution">
    <text evidence="8">The sequence shown here is derived from an EMBL/GenBank/DDBJ whole genome shotgun (WGS) entry which is preliminary data.</text>
</comment>
<evidence type="ECO:0000256" key="3">
    <source>
        <dbReference type="ARBA" id="ARBA00022630"/>
    </source>
</evidence>
<dbReference type="Pfam" id="PF03441">
    <property type="entry name" value="FAD_binding_7"/>
    <property type="match status" value="1"/>
</dbReference>
<dbReference type="PROSITE" id="PS00394">
    <property type="entry name" value="DNA_PHOTOLYASES_1_1"/>
    <property type="match status" value="1"/>
</dbReference>
<dbReference type="Gene3D" id="3.40.50.620">
    <property type="entry name" value="HUPs"/>
    <property type="match status" value="1"/>
</dbReference>
<keyword evidence="5 6" id="KW-0157">Chromophore</keyword>
<dbReference type="InterPro" id="IPR018394">
    <property type="entry name" value="DNA_photolyase_1_CS_C"/>
</dbReference>
<feature type="domain" description="Photolyase/cryptochrome alpha/beta" evidence="7">
    <location>
        <begin position="10"/>
        <end position="145"/>
    </location>
</feature>
<sequence length="504" mass="59699">MKTHQIIKKEVNIVWLKRDLRLLDHLPLYNALKEELPVLLLYVFEPSLLKDKHYSDRHWNFVKESLQYLQGQLSTYNAEILIVKDEVISVFKTLLDQVKIHTLFSHQETGLRITYDRDIALEKFAESLKKDQPDKKFRWVEFCTNGVQRGLRNRKGWSEDWEWFMQQPQLPFKPKKDQLVDVVFISELKTYFTIPSLETPAQTSFQPGGTRNGLRYLDSFLKGRYRNYNAHISKPMLARKSCSRISPYIAWGNLSIRQVWQQAKAFRKIATNKRAIDGFTSRLRWQAHFIQKFEMEDIMEFVSINKGYQTLKKTRNKAYQKAWREGKTGYPLVDACMRCLTETGYLNFRMRAMTLSFFTHNLWQPWQDASPHLAQQFLDFEPGIHYPQIQMQAGETGINMLRIYNPVKNSLEHDPNGDFIKKWIPELREVPVKYIHEPYTMSLLEQQFCNTFIGVDYPLPIVDIKKTGKQAGDVLWNLKENNLVKKESYRILRRHTLADRNLFD</sequence>
<proteinExistence type="inferred from homology"/>
<gene>
    <name evidence="8" type="ORF">ACFO3O_06580</name>
</gene>
<dbReference type="Pfam" id="PF00875">
    <property type="entry name" value="DNA_photolyase"/>
    <property type="match status" value="1"/>
</dbReference>
<evidence type="ECO:0000259" key="7">
    <source>
        <dbReference type="PROSITE" id="PS51645"/>
    </source>
</evidence>
<organism evidence="8 9">
    <name type="scientific">Dokdonia ponticola</name>
    <dbReference type="NCBI Taxonomy" id="2041041"/>
    <lineage>
        <taxon>Bacteria</taxon>
        <taxon>Pseudomonadati</taxon>
        <taxon>Bacteroidota</taxon>
        <taxon>Flavobacteriia</taxon>
        <taxon>Flavobacteriales</taxon>
        <taxon>Flavobacteriaceae</taxon>
        <taxon>Dokdonia</taxon>
    </lineage>
</organism>
<evidence type="ECO:0000256" key="2">
    <source>
        <dbReference type="ARBA" id="ARBA00001974"/>
    </source>
</evidence>
<dbReference type="RefSeq" id="WP_379977777.1">
    <property type="nucleotide sequence ID" value="NZ_JBHSFV010000003.1"/>
</dbReference>
<dbReference type="PRINTS" id="PR00147">
    <property type="entry name" value="DNAPHOTLYASE"/>
</dbReference>
<dbReference type="InterPro" id="IPR014729">
    <property type="entry name" value="Rossmann-like_a/b/a_fold"/>
</dbReference>
<comment type="similarity">
    <text evidence="6">Belongs to the DNA photolyase family.</text>
</comment>
<dbReference type="PANTHER" id="PTHR11455">
    <property type="entry name" value="CRYPTOCHROME"/>
    <property type="match status" value="1"/>
</dbReference>
<dbReference type="Proteomes" id="UP001596043">
    <property type="component" value="Unassembled WGS sequence"/>
</dbReference>
<dbReference type="PANTHER" id="PTHR11455:SF9">
    <property type="entry name" value="CRYPTOCHROME CIRCADIAN CLOCK 5 ISOFORM X1"/>
    <property type="match status" value="1"/>
</dbReference>
<evidence type="ECO:0000256" key="4">
    <source>
        <dbReference type="ARBA" id="ARBA00022827"/>
    </source>
</evidence>
<keyword evidence="9" id="KW-1185">Reference proteome</keyword>
<evidence type="ECO:0000256" key="6">
    <source>
        <dbReference type="RuleBase" id="RU004182"/>
    </source>
</evidence>
<comment type="cofactor">
    <cofactor evidence="1">
        <name>(6R)-5,10-methylene-5,6,7,8-tetrahydrofolate</name>
        <dbReference type="ChEBI" id="CHEBI:15636"/>
    </cofactor>
</comment>
<evidence type="ECO:0000313" key="9">
    <source>
        <dbReference type="Proteomes" id="UP001596043"/>
    </source>
</evidence>
<dbReference type="Gene3D" id="1.25.40.80">
    <property type="match status" value="1"/>
</dbReference>
<reference evidence="9" key="1">
    <citation type="journal article" date="2019" name="Int. J. Syst. Evol. Microbiol.">
        <title>The Global Catalogue of Microorganisms (GCM) 10K type strain sequencing project: providing services to taxonomists for standard genome sequencing and annotation.</title>
        <authorList>
            <consortium name="The Broad Institute Genomics Platform"/>
            <consortium name="The Broad Institute Genome Sequencing Center for Infectious Disease"/>
            <person name="Wu L."/>
            <person name="Ma J."/>
        </authorList>
    </citation>
    <scope>NUCLEOTIDE SEQUENCE [LARGE SCALE GENOMIC DNA]</scope>
    <source>
        <strain evidence="9">YJ-61-S</strain>
    </source>
</reference>
<evidence type="ECO:0000256" key="5">
    <source>
        <dbReference type="ARBA" id="ARBA00022991"/>
    </source>
</evidence>
<accession>A0ABV9HVK5</accession>
<evidence type="ECO:0000313" key="8">
    <source>
        <dbReference type="EMBL" id="MFC4633565.1"/>
    </source>
</evidence>
<dbReference type="InterPro" id="IPR005101">
    <property type="entry name" value="Cryptochr/Photolyase_FAD-bd"/>
</dbReference>
<protein>
    <submittedName>
        <fullName evidence="8">Deoxyribodipyrimidine photo-lyase/cryptochrome family protein</fullName>
    </submittedName>
</protein>
<evidence type="ECO:0000256" key="1">
    <source>
        <dbReference type="ARBA" id="ARBA00001932"/>
    </source>
</evidence>
<dbReference type="Gene3D" id="1.10.579.10">
    <property type="entry name" value="DNA Cyclobutane Dipyrimidine Photolyase, subunit A, domain 3"/>
    <property type="match status" value="1"/>
</dbReference>
<dbReference type="InterPro" id="IPR006050">
    <property type="entry name" value="DNA_photolyase_N"/>
</dbReference>
<name>A0ABV9HVK5_9FLAO</name>
<dbReference type="SUPFAM" id="SSF52425">
    <property type="entry name" value="Cryptochrome/photolyase, N-terminal domain"/>
    <property type="match status" value="1"/>
</dbReference>
<keyword evidence="3 6" id="KW-0285">Flavoprotein</keyword>
<dbReference type="InterPro" id="IPR002081">
    <property type="entry name" value="Cryptochrome/DNA_photolyase_1"/>
</dbReference>
<comment type="cofactor">
    <cofactor evidence="2">
        <name>FAD</name>
        <dbReference type="ChEBI" id="CHEBI:57692"/>
    </cofactor>
</comment>
<dbReference type="EMBL" id="JBHSFV010000003">
    <property type="protein sequence ID" value="MFC4633565.1"/>
    <property type="molecule type" value="Genomic_DNA"/>
</dbReference>
<dbReference type="SUPFAM" id="SSF48173">
    <property type="entry name" value="Cryptochrome/photolyase FAD-binding domain"/>
    <property type="match status" value="1"/>
</dbReference>
<keyword evidence="4 6" id="KW-0274">FAD</keyword>
<dbReference type="InterPro" id="IPR036134">
    <property type="entry name" value="Crypto/Photolyase_FAD-like_sf"/>
</dbReference>
<dbReference type="PROSITE" id="PS51645">
    <property type="entry name" value="PHR_CRY_ALPHA_BETA"/>
    <property type="match status" value="1"/>
</dbReference>
<dbReference type="InterPro" id="IPR036155">
    <property type="entry name" value="Crypto/Photolyase_N_sf"/>
</dbReference>